<evidence type="ECO:0000256" key="1">
    <source>
        <dbReference type="ARBA" id="ARBA00022441"/>
    </source>
</evidence>
<keyword evidence="1" id="KW-0880">Kelch repeat</keyword>
<proteinExistence type="predicted"/>
<name>A0A1Y2I3S4_9FUNG</name>
<gene>
    <name evidence="4" type="ORF">BCR44DRAFT_42989</name>
</gene>
<keyword evidence="5" id="KW-1185">Reference proteome</keyword>
<accession>A0A1Y2I3S4</accession>
<evidence type="ECO:0000313" key="5">
    <source>
        <dbReference type="Proteomes" id="UP000193411"/>
    </source>
</evidence>
<reference evidence="4 5" key="1">
    <citation type="submission" date="2016-07" db="EMBL/GenBank/DDBJ databases">
        <title>Pervasive Adenine N6-methylation of Active Genes in Fungi.</title>
        <authorList>
            <consortium name="DOE Joint Genome Institute"/>
            <person name="Mondo S.J."/>
            <person name="Dannebaum R.O."/>
            <person name="Kuo R.C."/>
            <person name="Labutti K."/>
            <person name="Haridas S."/>
            <person name="Kuo A."/>
            <person name="Salamov A."/>
            <person name="Ahrendt S.R."/>
            <person name="Lipzen A."/>
            <person name="Sullivan W."/>
            <person name="Andreopoulos W.B."/>
            <person name="Clum A."/>
            <person name="Lindquist E."/>
            <person name="Daum C."/>
            <person name="Ramamoorthy G.K."/>
            <person name="Gryganskyi A."/>
            <person name="Culley D."/>
            <person name="Magnuson J.K."/>
            <person name="James T.Y."/>
            <person name="O'Malley M.A."/>
            <person name="Stajich J.E."/>
            <person name="Spatafora J.W."/>
            <person name="Visel A."/>
            <person name="Grigoriev I.V."/>
        </authorList>
    </citation>
    <scope>NUCLEOTIDE SEQUENCE [LARGE SCALE GENOMIC DNA]</scope>
    <source>
        <strain evidence="4 5">PL171</strain>
    </source>
</reference>
<evidence type="ECO:0000256" key="3">
    <source>
        <dbReference type="SAM" id="MobiDB-lite"/>
    </source>
</evidence>
<dbReference type="EMBL" id="MCFL01000001">
    <property type="protein sequence ID" value="ORZ41507.1"/>
    <property type="molecule type" value="Genomic_DNA"/>
</dbReference>
<dbReference type="InterPro" id="IPR015915">
    <property type="entry name" value="Kelch-typ_b-propeller"/>
</dbReference>
<dbReference type="Proteomes" id="UP000193411">
    <property type="component" value="Unassembled WGS sequence"/>
</dbReference>
<dbReference type="SUPFAM" id="SSF117281">
    <property type="entry name" value="Kelch motif"/>
    <property type="match status" value="1"/>
</dbReference>
<evidence type="ECO:0000313" key="4">
    <source>
        <dbReference type="EMBL" id="ORZ41507.1"/>
    </source>
</evidence>
<keyword evidence="2" id="KW-0677">Repeat</keyword>
<organism evidence="4 5">
    <name type="scientific">Catenaria anguillulae PL171</name>
    <dbReference type="NCBI Taxonomy" id="765915"/>
    <lineage>
        <taxon>Eukaryota</taxon>
        <taxon>Fungi</taxon>
        <taxon>Fungi incertae sedis</taxon>
        <taxon>Blastocladiomycota</taxon>
        <taxon>Blastocladiomycetes</taxon>
        <taxon>Blastocladiales</taxon>
        <taxon>Catenariaceae</taxon>
        <taxon>Catenaria</taxon>
    </lineage>
</organism>
<dbReference type="PANTHER" id="PTHR46093">
    <property type="entry name" value="ACYL-COA-BINDING DOMAIN-CONTAINING PROTEIN 5"/>
    <property type="match status" value="1"/>
</dbReference>
<dbReference type="Gene3D" id="2.120.10.80">
    <property type="entry name" value="Kelch-type beta propeller"/>
    <property type="match status" value="1"/>
</dbReference>
<evidence type="ECO:0000256" key="2">
    <source>
        <dbReference type="ARBA" id="ARBA00022737"/>
    </source>
</evidence>
<dbReference type="OrthoDB" id="10250130at2759"/>
<dbReference type="PANTHER" id="PTHR46093:SF3">
    <property type="entry name" value="ACYL-COA-BINDING DOMAIN-CONTAINING PROTEIN 4"/>
    <property type="match status" value="1"/>
</dbReference>
<feature type="compositionally biased region" description="Polar residues" evidence="3">
    <location>
        <begin position="460"/>
        <end position="470"/>
    </location>
</feature>
<feature type="region of interest" description="Disordered" evidence="3">
    <location>
        <begin position="448"/>
        <end position="470"/>
    </location>
</feature>
<protein>
    <submittedName>
        <fullName evidence="4">Uncharacterized protein</fullName>
    </submittedName>
</protein>
<comment type="caution">
    <text evidence="4">The sequence shown here is derived from an EMBL/GenBank/DDBJ whole genome shotgun (WGS) entry which is preliminary data.</text>
</comment>
<dbReference type="AlphaFoldDB" id="A0A1Y2I3S4"/>
<sequence>MTSINTPRSIAVAGRPEVNYTLCSVTASLVDSSVYVFGGKSTASDSTSPVAALPTQPYRLTNALFKLDLGDLLAQRGAPANACEPLSWRLLNSDAATAKDVPWPSPRSVHGAAYWPSTNEILVHGGFGLVVKDPTTVKPTAATSDLDEAQLLGDLWAFNPLKSTWRKLNVQTDALSDHTITVDARRNLLVAVGGASSVAGDLILPSLITAVDLHAHEPNTETAASSESSVAQVYLQHYPKAFRRRRHTAAYTSEGLIVVGGRDERFVTQPPLLLKISQVVQAKARHLNHAGGRGITISAFEMASFDALLHQLAPDQLGAENARTYANHSTSGFPRVVQLPAPHSAVLVLSFPTVDGGQWTHATVYDMASGAVVPGIEPVKLAGGPHFALAFNQAIVFLNHTFDSVTVIPYSRFVYFPTDLVAHLDRLLPAHHAFTTSSSLADEMIEGLKLGDGPEDAPKNLSTESPDSQSGECLPALAHIECPTTSLPTSPSSRIAIYPRLLIHIPHLQSALDSRTASTESTTRLVRVPEPLPIVQAVLAYGYARHLCLGANEWTTLAGVYRLAHMWCVHGLQVECCKWVLARVEGQGPRLAFHQDAEDEEAAVTRVWDEAHLVADQDMIHVLEYAFRVWGVEWDEKVGG</sequence>